<keyword evidence="2" id="KW-1185">Reference proteome</keyword>
<protein>
    <submittedName>
        <fullName evidence="1">Uncharacterized protein</fullName>
    </submittedName>
</protein>
<reference evidence="1" key="1">
    <citation type="submission" date="2023-11" db="EMBL/GenBank/DDBJ databases">
        <authorList>
            <person name="Poullet M."/>
        </authorList>
    </citation>
    <scope>NUCLEOTIDE SEQUENCE</scope>
    <source>
        <strain evidence="1">E1834</strain>
    </source>
</reference>
<evidence type="ECO:0000313" key="1">
    <source>
        <dbReference type="EMBL" id="CAK5090911.1"/>
    </source>
</evidence>
<organism evidence="1 2">
    <name type="scientific">Meloidogyne enterolobii</name>
    <name type="common">Root-knot nematode worm</name>
    <name type="synonym">Meloidogyne mayaguensis</name>
    <dbReference type="NCBI Taxonomy" id="390850"/>
    <lineage>
        <taxon>Eukaryota</taxon>
        <taxon>Metazoa</taxon>
        <taxon>Ecdysozoa</taxon>
        <taxon>Nematoda</taxon>
        <taxon>Chromadorea</taxon>
        <taxon>Rhabditida</taxon>
        <taxon>Tylenchina</taxon>
        <taxon>Tylenchomorpha</taxon>
        <taxon>Tylenchoidea</taxon>
        <taxon>Meloidogynidae</taxon>
        <taxon>Meloidogyninae</taxon>
        <taxon>Meloidogyne</taxon>
    </lineage>
</organism>
<comment type="caution">
    <text evidence="1">The sequence shown here is derived from an EMBL/GenBank/DDBJ whole genome shotgun (WGS) entry which is preliminary data.</text>
</comment>
<dbReference type="EMBL" id="CAVMJV010000084">
    <property type="protein sequence ID" value="CAK5090911.1"/>
    <property type="molecule type" value="Genomic_DNA"/>
</dbReference>
<accession>A0ACB1AIS3</accession>
<name>A0ACB1AIS3_MELEN</name>
<gene>
    <name evidence="1" type="ORF">MENTE1834_LOCUS38724</name>
</gene>
<proteinExistence type="predicted"/>
<dbReference type="Proteomes" id="UP001497535">
    <property type="component" value="Unassembled WGS sequence"/>
</dbReference>
<sequence length="294" mass="34908">MAFQMRIVNLFWFKLHGDRSPTKTFKTDKYQEKDWPQGWGQLTPTGMAQHVELGRRLRQRYIEELKFVGPRYNSHEIYVRSTDWNRTLTSAISNFIGFYGPGNDDEYPKDLGANKWPGWYFPIAIHSFPGNEDFMAPGESECKRFEQIKERITLTEEYNSTLIKYKWLLDFLSEKTGQNLDPFDMWMINDAFYIEKLKGKKLVDWAEGNQTLLDAIAELDNLQERWMVGLGNYLYLNFVEKFVEFQFRKILRIFADCQDKLADRKFVRKKISDFCGQNFFDFLSANIFSSTFFD</sequence>
<evidence type="ECO:0000313" key="2">
    <source>
        <dbReference type="Proteomes" id="UP001497535"/>
    </source>
</evidence>